<dbReference type="GO" id="GO:0005634">
    <property type="term" value="C:nucleus"/>
    <property type="evidence" value="ECO:0007669"/>
    <property type="project" value="UniProtKB-SubCell"/>
</dbReference>
<dbReference type="EMBL" id="CALNXJ010000002">
    <property type="protein sequence ID" value="CAH3032899.1"/>
    <property type="molecule type" value="Genomic_DNA"/>
</dbReference>
<comment type="subcellular location">
    <subcellularLocation>
        <location evidence="1 5 6">Nucleus</location>
    </subcellularLocation>
</comment>
<comment type="caution">
    <text evidence="8">The sequence shown here is derived from an EMBL/GenBank/DDBJ whole genome shotgun (WGS) entry which is preliminary data.</text>
</comment>
<dbReference type="CDD" id="cd00086">
    <property type="entry name" value="homeodomain"/>
    <property type="match status" value="1"/>
</dbReference>
<evidence type="ECO:0000313" key="9">
    <source>
        <dbReference type="Proteomes" id="UP001159428"/>
    </source>
</evidence>
<keyword evidence="4 5" id="KW-0539">Nucleus</keyword>
<keyword evidence="9" id="KW-1185">Reference proteome</keyword>
<dbReference type="Gene3D" id="1.10.10.60">
    <property type="entry name" value="Homeodomain-like"/>
    <property type="match status" value="1"/>
</dbReference>
<evidence type="ECO:0000259" key="7">
    <source>
        <dbReference type="PROSITE" id="PS50071"/>
    </source>
</evidence>
<dbReference type="PANTHER" id="PTHR24339:SF28">
    <property type="entry name" value="E5-RELATED"/>
    <property type="match status" value="1"/>
</dbReference>
<protein>
    <recommendedName>
        <fullName evidence="7">Homeobox domain-containing protein</fullName>
    </recommendedName>
</protein>
<dbReference type="AlphaFoldDB" id="A0AAU9VM38"/>
<feature type="DNA-binding region" description="Homeobox" evidence="5">
    <location>
        <begin position="118"/>
        <end position="177"/>
    </location>
</feature>
<sequence>MFHNSRYRLTVHPTRVVCSLCSLPGNRRIPLRPYCVYPGELCPDSHLEFPMNPVLTLHSPSYSLAADSFNEMRVSSRHFQPSTTDTEQVQIAREINREANNSNSGREGFNRQQRFKKKRRKRTIFTCEQLSRLESQFADQQYVVGAERQQLAEALNLSETQIKIWFQNRRIKWRKENKRHFPDFLAGSFTVACETRSDEKGSWIDKV</sequence>
<dbReference type="InterPro" id="IPR017970">
    <property type="entry name" value="Homeobox_CS"/>
</dbReference>
<dbReference type="GO" id="GO:0000981">
    <property type="term" value="F:DNA-binding transcription factor activity, RNA polymerase II-specific"/>
    <property type="evidence" value="ECO:0007669"/>
    <property type="project" value="InterPro"/>
</dbReference>
<organism evidence="8 9">
    <name type="scientific">Pocillopora meandrina</name>
    <dbReference type="NCBI Taxonomy" id="46732"/>
    <lineage>
        <taxon>Eukaryota</taxon>
        <taxon>Metazoa</taxon>
        <taxon>Cnidaria</taxon>
        <taxon>Anthozoa</taxon>
        <taxon>Hexacorallia</taxon>
        <taxon>Scleractinia</taxon>
        <taxon>Astrocoeniina</taxon>
        <taxon>Pocilloporidae</taxon>
        <taxon>Pocillopora</taxon>
    </lineage>
</organism>
<gene>
    <name evidence="8" type="ORF">PMEA_00010968</name>
</gene>
<dbReference type="PROSITE" id="PS00027">
    <property type="entry name" value="HOMEOBOX_1"/>
    <property type="match status" value="1"/>
</dbReference>
<dbReference type="InterPro" id="IPR050877">
    <property type="entry name" value="EMX-VAX-Noto_Homeobox_TFs"/>
</dbReference>
<dbReference type="InterPro" id="IPR001356">
    <property type="entry name" value="HD"/>
</dbReference>
<evidence type="ECO:0000256" key="5">
    <source>
        <dbReference type="PROSITE-ProRule" id="PRU00108"/>
    </source>
</evidence>
<evidence type="ECO:0000256" key="1">
    <source>
        <dbReference type="ARBA" id="ARBA00004123"/>
    </source>
</evidence>
<proteinExistence type="predicted"/>
<dbReference type="PANTHER" id="PTHR24339">
    <property type="entry name" value="HOMEOBOX PROTEIN EMX-RELATED"/>
    <property type="match status" value="1"/>
</dbReference>
<dbReference type="InterPro" id="IPR000047">
    <property type="entry name" value="HTH_motif"/>
</dbReference>
<reference evidence="8 9" key="1">
    <citation type="submission" date="2022-05" db="EMBL/GenBank/DDBJ databases">
        <authorList>
            <consortium name="Genoscope - CEA"/>
            <person name="William W."/>
        </authorList>
    </citation>
    <scope>NUCLEOTIDE SEQUENCE [LARGE SCALE GENOMIC DNA]</scope>
</reference>
<dbReference type="SUPFAM" id="SSF46689">
    <property type="entry name" value="Homeodomain-like"/>
    <property type="match status" value="1"/>
</dbReference>
<feature type="domain" description="Homeobox" evidence="7">
    <location>
        <begin position="116"/>
        <end position="176"/>
    </location>
</feature>
<dbReference type="SMART" id="SM00389">
    <property type="entry name" value="HOX"/>
    <property type="match status" value="1"/>
</dbReference>
<evidence type="ECO:0000256" key="3">
    <source>
        <dbReference type="ARBA" id="ARBA00023155"/>
    </source>
</evidence>
<keyword evidence="2 5" id="KW-0238">DNA-binding</keyword>
<accession>A0AAU9VM38</accession>
<evidence type="ECO:0000256" key="4">
    <source>
        <dbReference type="ARBA" id="ARBA00023242"/>
    </source>
</evidence>
<dbReference type="PRINTS" id="PR00024">
    <property type="entry name" value="HOMEOBOX"/>
</dbReference>
<name>A0AAU9VM38_9CNID</name>
<dbReference type="PRINTS" id="PR00031">
    <property type="entry name" value="HTHREPRESSR"/>
</dbReference>
<evidence type="ECO:0000256" key="2">
    <source>
        <dbReference type="ARBA" id="ARBA00023125"/>
    </source>
</evidence>
<dbReference type="InterPro" id="IPR020479">
    <property type="entry name" value="HD_metazoa"/>
</dbReference>
<evidence type="ECO:0000256" key="6">
    <source>
        <dbReference type="RuleBase" id="RU000682"/>
    </source>
</evidence>
<dbReference type="PROSITE" id="PS50071">
    <property type="entry name" value="HOMEOBOX_2"/>
    <property type="match status" value="1"/>
</dbReference>
<keyword evidence="3 5" id="KW-0371">Homeobox</keyword>
<dbReference type="InterPro" id="IPR009057">
    <property type="entry name" value="Homeodomain-like_sf"/>
</dbReference>
<dbReference type="Pfam" id="PF00046">
    <property type="entry name" value="Homeodomain"/>
    <property type="match status" value="1"/>
</dbReference>
<dbReference type="Proteomes" id="UP001159428">
    <property type="component" value="Unassembled WGS sequence"/>
</dbReference>
<dbReference type="GO" id="GO:0000978">
    <property type="term" value="F:RNA polymerase II cis-regulatory region sequence-specific DNA binding"/>
    <property type="evidence" value="ECO:0007669"/>
    <property type="project" value="TreeGrafter"/>
</dbReference>
<evidence type="ECO:0000313" key="8">
    <source>
        <dbReference type="EMBL" id="CAH3032899.1"/>
    </source>
</evidence>